<feature type="region of interest" description="Disordered" evidence="9">
    <location>
        <begin position="388"/>
        <end position="459"/>
    </location>
</feature>
<protein>
    <submittedName>
        <fullName evidence="11">Mov34-domain-containing protein</fullName>
    </submittedName>
</protein>
<dbReference type="VEuPathDB" id="FungiDB:BD410DRAFT_761112"/>
<keyword evidence="7" id="KW-0862">Zinc</keyword>
<comment type="cofactor">
    <cofactor evidence="1">
        <name>Zn(2+)</name>
        <dbReference type="ChEBI" id="CHEBI:29105"/>
    </cofactor>
</comment>
<dbReference type="STRING" id="50990.A0A4Y7QJS2"/>
<dbReference type="InterPro" id="IPR000555">
    <property type="entry name" value="JAMM/MPN+_dom"/>
</dbReference>
<feature type="domain" description="MPN" evidence="10">
    <location>
        <begin position="466"/>
        <end position="595"/>
    </location>
</feature>
<evidence type="ECO:0000256" key="3">
    <source>
        <dbReference type="ARBA" id="ARBA00022670"/>
    </source>
</evidence>
<evidence type="ECO:0000256" key="1">
    <source>
        <dbReference type="ARBA" id="ARBA00001947"/>
    </source>
</evidence>
<sequence length="637" mass="70374">MANTHNNSSRHPTTTFAPPNRGQRPSSIAELAERALGGLWDPEKDFKHWLRVAERSRKSGKDAADAGDLESAFVHYAKAAALILDKMPSHREYMTRINGTQREALTMHGQELLTNLSQLKPVLSQRYDAWLATQPSGSSTSRFQDHTEHREDIRRDNRASESAARPPRREDIFWNAQNGNHHLQDQAERDRKQREAEFKARADERTRSEQAGIVQRQHQAEIEARAARAQVPRLTHISLTDSQGSAYSSSSSGTPPTYVPSSSSSGSMPVTGVPLLPLESPVQYDGESTDAEGHGDNRLSQKMAKMSAQPTSGKQSWAPSMPLFTTTSPPPEVGPIQYPQLMSQHQRTQGYAPSLQSMFIKPGIDAPPSSLLFDRPVTSSLYSNLLPPASRPVAAESPSRQGPSMPGPSSSQHQYWHPSQQRQSAEPPLRPPKEVATAGPSAKQPSPRIIPGDGKKDPVASELRNVKLPRDTLSRFIAIANVNTARNRETCGLLLGKAKGDKYIVTTLLIPKQHSTSDTCTMDEEELVLEFTEQRSLITLGWIHTHPTQSCFMSSVDLHTHSGFQRMLPESFAVVCAPQSTPNFGIFRLTDPPGLQTILKCNAKEAFHPHPDLPIYTDADKGHVQMKDATLEIVDLR</sequence>
<dbReference type="CDD" id="cd08066">
    <property type="entry name" value="MPN_AMSH_like"/>
    <property type="match status" value="1"/>
</dbReference>
<dbReference type="GO" id="GO:0016020">
    <property type="term" value="C:membrane"/>
    <property type="evidence" value="ECO:0007669"/>
    <property type="project" value="TreeGrafter"/>
</dbReference>
<organism evidence="11 12">
    <name type="scientific">Rickenella mellea</name>
    <dbReference type="NCBI Taxonomy" id="50990"/>
    <lineage>
        <taxon>Eukaryota</taxon>
        <taxon>Fungi</taxon>
        <taxon>Dikarya</taxon>
        <taxon>Basidiomycota</taxon>
        <taxon>Agaricomycotina</taxon>
        <taxon>Agaricomycetes</taxon>
        <taxon>Hymenochaetales</taxon>
        <taxon>Rickenellaceae</taxon>
        <taxon>Rickenella</taxon>
    </lineage>
</organism>
<dbReference type="Proteomes" id="UP000294933">
    <property type="component" value="Unassembled WGS sequence"/>
</dbReference>
<dbReference type="PANTHER" id="PTHR12947">
    <property type="entry name" value="AMSH-LIKE PROTEASE"/>
    <property type="match status" value="1"/>
</dbReference>
<dbReference type="PANTHER" id="PTHR12947:SF13">
    <property type="entry name" value="FI19924P1"/>
    <property type="match status" value="1"/>
</dbReference>
<feature type="region of interest" description="Disordered" evidence="9">
    <location>
        <begin position="1"/>
        <end position="26"/>
    </location>
</feature>
<dbReference type="GO" id="GO:0005768">
    <property type="term" value="C:endosome"/>
    <property type="evidence" value="ECO:0007669"/>
    <property type="project" value="TreeGrafter"/>
</dbReference>
<dbReference type="Gene3D" id="1.20.58.80">
    <property type="entry name" value="Phosphotransferase system, lactose/cellobiose-type IIA subunit"/>
    <property type="match status" value="1"/>
</dbReference>
<dbReference type="FunFam" id="3.40.140.10:FF:000033">
    <property type="entry name" value="AMSH-like protease sst2"/>
    <property type="match status" value="1"/>
</dbReference>
<feature type="compositionally biased region" description="Low complexity" evidence="9">
    <location>
        <begin position="248"/>
        <end position="274"/>
    </location>
</feature>
<keyword evidence="4" id="KW-0479">Metal-binding</keyword>
<keyword evidence="6" id="KW-0378">Hydrolase</keyword>
<evidence type="ECO:0000256" key="8">
    <source>
        <dbReference type="ARBA" id="ARBA00023049"/>
    </source>
</evidence>
<name>A0A4Y7QJS2_9AGAM</name>
<feature type="compositionally biased region" description="Polar residues" evidence="9">
    <location>
        <begin position="413"/>
        <end position="424"/>
    </location>
</feature>
<dbReference type="SMART" id="SM00232">
    <property type="entry name" value="JAB_MPN"/>
    <property type="match status" value="1"/>
</dbReference>
<gene>
    <name evidence="11" type="ORF">BD410DRAFT_761112</name>
</gene>
<evidence type="ECO:0000313" key="11">
    <source>
        <dbReference type="EMBL" id="TDL27903.1"/>
    </source>
</evidence>
<feature type="compositionally biased region" description="Low complexity" evidence="9">
    <location>
        <begin position="397"/>
        <end position="412"/>
    </location>
</feature>
<feature type="region of interest" description="Disordered" evidence="9">
    <location>
        <begin position="240"/>
        <end position="332"/>
    </location>
</feature>
<evidence type="ECO:0000256" key="5">
    <source>
        <dbReference type="ARBA" id="ARBA00022786"/>
    </source>
</evidence>
<accession>A0A4Y7QJS2</accession>
<feature type="compositionally biased region" description="Basic and acidic residues" evidence="9">
    <location>
        <begin position="182"/>
        <end position="208"/>
    </location>
</feature>
<evidence type="ECO:0000256" key="6">
    <source>
        <dbReference type="ARBA" id="ARBA00022801"/>
    </source>
</evidence>
<dbReference type="GO" id="GO:0061578">
    <property type="term" value="F:K63-linked deubiquitinase activity"/>
    <property type="evidence" value="ECO:0007669"/>
    <property type="project" value="InterPro"/>
</dbReference>
<keyword evidence="8" id="KW-0482">Metalloprotease</keyword>
<keyword evidence="3" id="KW-0645">Protease</keyword>
<dbReference type="EMBL" id="ML170158">
    <property type="protein sequence ID" value="TDL27903.1"/>
    <property type="molecule type" value="Genomic_DNA"/>
</dbReference>
<keyword evidence="12" id="KW-1185">Reference proteome</keyword>
<dbReference type="GO" id="GO:0046872">
    <property type="term" value="F:metal ion binding"/>
    <property type="evidence" value="ECO:0007669"/>
    <property type="project" value="UniProtKB-KW"/>
</dbReference>
<dbReference type="Pfam" id="PF01398">
    <property type="entry name" value="JAB"/>
    <property type="match status" value="1"/>
</dbReference>
<evidence type="ECO:0000256" key="7">
    <source>
        <dbReference type="ARBA" id="ARBA00022833"/>
    </source>
</evidence>
<proteinExistence type="inferred from homology"/>
<reference evidence="11 12" key="1">
    <citation type="submission" date="2018-06" db="EMBL/GenBank/DDBJ databases">
        <title>A transcriptomic atlas of mushroom development highlights an independent origin of complex multicellularity.</title>
        <authorList>
            <consortium name="DOE Joint Genome Institute"/>
            <person name="Krizsan K."/>
            <person name="Almasi E."/>
            <person name="Merenyi Z."/>
            <person name="Sahu N."/>
            <person name="Viragh M."/>
            <person name="Koszo T."/>
            <person name="Mondo S."/>
            <person name="Kiss B."/>
            <person name="Balint B."/>
            <person name="Kues U."/>
            <person name="Barry K."/>
            <person name="Hegedus J.C."/>
            <person name="Henrissat B."/>
            <person name="Johnson J."/>
            <person name="Lipzen A."/>
            <person name="Ohm R."/>
            <person name="Nagy I."/>
            <person name="Pangilinan J."/>
            <person name="Yan J."/>
            <person name="Xiong Y."/>
            <person name="Grigoriev I.V."/>
            <person name="Hibbett D.S."/>
            <person name="Nagy L.G."/>
        </authorList>
    </citation>
    <scope>NUCLEOTIDE SEQUENCE [LARGE SCALE GENOMIC DNA]</scope>
    <source>
        <strain evidence="11 12">SZMC22713</strain>
    </source>
</reference>
<feature type="compositionally biased region" description="Polar residues" evidence="9">
    <location>
        <begin position="308"/>
        <end position="327"/>
    </location>
</feature>
<keyword evidence="5" id="KW-0833">Ubl conjugation pathway</keyword>
<dbReference type="GO" id="GO:0070536">
    <property type="term" value="P:protein K63-linked deubiquitination"/>
    <property type="evidence" value="ECO:0007669"/>
    <property type="project" value="InterPro"/>
</dbReference>
<evidence type="ECO:0000256" key="9">
    <source>
        <dbReference type="SAM" id="MobiDB-lite"/>
    </source>
</evidence>
<dbReference type="Gene3D" id="3.40.140.10">
    <property type="entry name" value="Cytidine Deaminase, domain 2"/>
    <property type="match status" value="1"/>
</dbReference>
<dbReference type="InterPro" id="IPR044098">
    <property type="entry name" value="STAMBP/STALP-like_MPN"/>
</dbReference>
<comment type="similarity">
    <text evidence="2">Belongs to the peptidase M67C family.</text>
</comment>
<feature type="compositionally biased region" description="Polar residues" evidence="9">
    <location>
        <begin position="1"/>
        <end position="17"/>
    </location>
</feature>
<evidence type="ECO:0000256" key="2">
    <source>
        <dbReference type="ARBA" id="ARBA00010981"/>
    </source>
</evidence>
<dbReference type="InterPro" id="IPR037518">
    <property type="entry name" value="MPN"/>
</dbReference>
<evidence type="ECO:0000256" key="4">
    <source>
        <dbReference type="ARBA" id="ARBA00022723"/>
    </source>
</evidence>
<evidence type="ECO:0000313" key="12">
    <source>
        <dbReference type="Proteomes" id="UP000294933"/>
    </source>
</evidence>
<dbReference type="AlphaFoldDB" id="A0A4Y7QJS2"/>
<dbReference type="SUPFAM" id="SSF102712">
    <property type="entry name" value="JAB1/MPN domain"/>
    <property type="match status" value="1"/>
</dbReference>
<feature type="compositionally biased region" description="Basic and acidic residues" evidence="9">
    <location>
        <begin position="143"/>
        <end position="159"/>
    </location>
</feature>
<dbReference type="OrthoDB" id="3640at2759"/>
<evidence type="ECO:0000259" key="10">
    <source>
        <dbReference type="PROSITE" id="PS50249"/>
    </source>
</evidence>
<feature type="region of interest" description="Disordered" evidence="9">
    <location>
        <begin position="134"/>
        <end position="217"/>
    </location>
</feature>
<dbReference type="PROSITE" id="PS50249">
    <property type="entry name" value="MPN"/>
    <property type="match status" value="1"/>
</dbReference>
<dbReference type="GO" id="GO:0006508">
    <property type="term" value="P:proteolysis"/>
    <property type="evidence" value="ECO:0007669"/>
    <property type="project" value="UniProtKB-KW"/>
</dbReference>
<dbReference type="GO" id="GO:0140492">
    <property type="term" value="F:metal-dependent deubiquitinase activity"/>
    <property type="evidence" value="ECO:0007669"/>
    <property type="project" value="InterPro"/>
</dbReference>